<accession>A0ACD3QZA0</accession>
<protein>
    <submittedName>
        <fullName evidence="1">Uncharacterized protein</fullName>
    </submittedName>
</protein>
<reference evidence="1" key="1">
    <citation type="submission" date="2018-11" db="EMBL/GenBank/DDBJ databases">
        <title>The sequence and de novo assembly of Larimichthys crocea genome using PacBio and Hi-C technologies.</title>
        <authorList>
            <person name="Xu P."/>
            <person name="Chen B."/>
            <person name="Zhou Z."/>
            <person name="Ke Q."/>
            <person name="Wu Y."/>
            <person name="Bai H."/>
            <person name="Pu F."/>
        </authorList>
    </citation>
    <scope>NUCLEOTIDE SEQUENCE</scope>
    <source>
        <tissue evidence="1">Muscle</tissue>
    </source>
</reference>
<comment type="caution">
    <text evidence="1">The sequence shown here is derived from an EMBL/GenBank/DDBJ whole genome shotgun (WGS) entry which is preliminary data.</text>
</comment>
<gene>
    <name evidence="1" type="ORF">E3U43_019174</name>
</gene>
<dbReference type="Proteomes" id="UP000793456">
    <property type="component" value="Chromosome XIII"/>
</dbReference>
<evidence type="ECO:0000313" key="1">
    <source>
        <dbReference type="EMBL" id="TMS11783.1"/>
    </source>
</evidence>
<sequence>MDCCALGSARLLFPGYLRIALLWFVHLGAFAQHAPECHPGGHQILRNSYRSVDFDSTEIQNTAIQDLICDHSLLPGWYRFRINNKPAEMPTTCVEFFHGSAKDCCLFRIPVTVRNCGEFLVYYLQPTQGCMGYCAKAAIPSPSLPSRPVITPELIGQSVHLRCSFIPPLSSQQLGFQVVWARHIGHSMKAEIRQESTLKPFSLAEMDGVHFRLGETFSCIVSTFRANSSNGRSPPKESESFYAGLKFSSDSLHIAENSKEHEVTVHSTVPIPCYGLDHGHQCGVPLALSVPRPSLGQEASNVVLSACQVELKPHACSDGSCGQAAFFVTAVTDFTRDGNRPSLIGVLPGPSAPRLWRNYVPTSLKVTVQDVPTSICYSLTDPHVITLDGREFEVHSRQWDCGSRHYAVACNCGVAVREGNEIAVFDMCNGQPQESRPQLTLKNLGDREGSRVRVLESHQGKKVTLIFPSGAFVRADVGDWGMSLSVRVPSVDYSNTQGLCGTFDRNGNNDFHSSDGHVFGPDDLLSFIENWRIAPGESLFDKTPPGTTEDIRRPFCQCQKGYSTSHHAGRGMRNLYTPSAHSDCIVYDNVDYTSVFPSMDTTVEYIKSPEREENILDMSAFNSHPLERRHLQFYSDYSDHDVELDGEFRQDLLISVDRPKRQVSFEFQPVFTASSLSQADLENLAYFFPEDHLAEARPEVQPQWPTPSGLTSAKALEVCQIALANSTVGAVCRGLLGRRLDEAVDLCILDLQLKDDLGWEEALLPYLENECERRLLENRTQRALEMGGPSVASRDVVTALRCPNFCNGNGECTEWGCQPVELTDLENGGLCDIRAFNCRDIRVFGLGFIDSPDLSCHATRLKVTNDGSQYSQAKVLTIYDGVCQVCEASRTGLCKLKEKTCNIDGMCFTDGDSNPSSPCLLCDPETSKFTWSVNQVNEPPAFHRPQSDLRTFAGENFVFQFTASDPEGSALLFQLEEGPKGAVLSPAGLLIWRVPSSLPEQGGHQSKRSVRFTLSDECNAQSTFTVEIDVVPCGCQNGGTCVTDINFPAGSGKYLCVCPEGTLGDLCDEDVDECLSAPCTVGKCINTASGYRCKCPAGLRGVTCLEDINECERNPCFQGVQCFNNFGSYGCGPCPKGTLGNGTTCAAVPIPATSAPRTTVYKIPDVLLQPPKTKTDTFRKTSSGSSPQTRTEVGKTIPGADPDRSKKTTTWRQIPGISHNPAITNKSITAIKPIVTQAKTDVFRKNSSTANRDTFKNISRTTPDEVKPDPSKISNTIAKTSTVTQPLGNGKPASVSVSQDLVRSLAVSATCASRPCFPGVQCINRRPPHVGYVCGRCPPGLHGNGRICMKNAKAASNHLNQQQTVAKTSQSLHGSTSKVSQLHLPNLPIRHSIKHLSLPVTRANRDNIPRQNPSGRGGGTGRREAVTPSRDVPRTSISANLRTDTRAYTRSSTTISRDFTVPHVTASKPERAMTGGTPSKVTPSSPHLSTQSGKVTQYKQTTHPQLNHLASTEAWTRPRPALPLTAALTALSYSLSESEFSADGDEAEPGSEVPENASRGPGIDLHNTRQDHLQQLNAAKSYLHPARGQECYDS</sequence>
<proteinExistence type="predicted"/>
<keyword evidence="2" id="KW-1185">Reference proteome</keyword>
<evidence type="ECO:0000313" key="2">
    <source>
        <dbReference type="Proteomes" id="UP000793456"/>
    </source>
</evidence>
<name>A0ACD3QZA0_LARCR</name>
<organism evidence="1 2">
    <name type="scientific">Larimichthys crocea</name>
    <name type="common">Large yellow croaker</name>
    <name type="synonym">Pseudosciaena crocea</name>
    <dbReference type="NCBI Taxonomy" id="215358"/>
    <lineage>
        <taxon>Eukaryota</taxon>
        <taxon>Metazoa</taxon>
        <taxon>Chordata</taxon>
        <taxon>Craniata</taxon>
        <taxon>Vertebrata</taxon>
        <taxon>Euteleostomi</taxon>
        <taxon>Actinopterygii</taxon>
        <taxon>Neopterygii</taxon>
        <taxon>Teleostei</taxon>
        <taxon>Neoteleostei</taxon>
        <taxon>Acanthomorphata</taxon>
        <taxon>Eupercaria</taxon>
        <taxon>Sciaenidae</taxon>
        <taxon>Larimichthys</taxon>
    </lineage>
</organism>
<dbReference type="EMBL" id="CM011686">
    <property type="protein sequence ID" value="TMS11783.1"/>
    <property type="molecule type" value="Genomic_DNA"/>
</dbReference>